<keyword evidence="2" id="KW-1185">Reference proteome</keyword>
<reference evidence="1" key="1">
    <citation type="submission" date="2023-05" db="EMBL/GenBank/DDBJ databases">
        <title>Genome and transcriptome analyses reveal genes involved in the formation of fine ridges on petal epidermal cells in Hibiscus trionum.</title>
        <authorList>
            <person name="Koshimizu S."/>
            <person name="Masuda S."/>
            <person name="Ishii T."/>
            <person name="Shirasu K."/>
            <person name="Hoshino A."/>
            <person name="Arita M."/>
        </authorList>
    </citation>
    <scope>NUCLEOTIDE SEQUENCE</scope>
    <source>
        <strain evidence="1">Hamamatsu line</strain>
    </source>
</reference>
<evidence type="ECO:0000313" key="2">
    <source>
        <dbReference type="Proteomes" id="UP001165190"/>
    </source>
</evidence>
<dbReference type="EMBL" id="BSYR01000017">
    <property type="protein sequence ID" value="GMI80107.1"/>
    <property type="molecule type" value="Genomic_DNA"/>
</dbReference>
<dbReference type="AlphaFoldDB" id="A0A9W7HMI2"/>
<organism evidence="1 2">
    <name type="scientific">Hibiscus trionum</name>
    <name type="common">Flower of an hour</name>
    <dbReference type="NCBI Taxonomy" id="183268"/>
    <lineage>
        <taxon>Eukaryota</taxon>
        <taxon>Viridiplantae</taxon>
        <taxon>Streptophyta</taxon>
        <taxon>Embryophyta</taxon>
        <taxon>Tracheophyta</taxon>
        <taxon>Spermatophyta</taxon>
        <taxon>Magnoliopsida</taxon>
        <taxon>eudicotyledons</taxon>
        <taxon>Gunneridae</taxon>
        <taxon>Pentapetalae</taxon>
        <taxon>rosids</taxon>
        <taxon>malvids</taxon>
        <taxon>Malvales</taxon>
        <taxon>Malvaceae</taxon>
        <taxon>Malvoideae</taxon>
        <taxon>Hibiscus</taxon>
    </lineage>
</organism>
<name>A0A9W7HMI2_HIBTR</name>
<sequence>MLLITFFEILGCPYCKSVNLLFFGASKLKSFSDICSINRCWLCGVEFEDVHRLSDGQVKHSPGFFYAGSLWKVSIQVLNDEDPQGRRTLGLFLHRLK</sequence>
<dbReference type="Proteomes" id="UP001165190">
    <property type="component" value="Unassembled WGS sequence"/>
</dbReference>
<dbReference type="PANTHER" id="PTHR47369:SF1">
    <property type="entry name" value="BTB_POZ DOMAIN-CONTAINING PROTEIN"/>
    <property type="match status" value="1"/>
</dbReference>
<protein>
    <submittedName>
        <fullName evidence="1">Uncharacterized protein</fullName>
    </submittedName>
</protein>
<proteinExistence type="predicted"/>
<comment type="caution">
    <text evidence="1">The sequence shown here is derived from an EMBL/GenBank/DDBJ whole genome shotgun (WGS) entry which is preliminary data.</text>
</comment>
<accession>A0A9W7HMI2</accession>
<dbReference type="OrthoDB" id="6359943at2759"/>
<dbReference type="SUPFAM" id="SSF57850">
    <property type="entry name" value="RING/U-box"/>
    <property type="match status" value="1"/>
</dbReference>
<gene>
    <name evidence="1" type="ORF">HRI_001680000</name>
</gene>
<evidence type="ECO:0000313" key="1">
    <source>
        <dbReference type="EMBL" id="GMI80107.1"/>
    </source>
</evidence>
<dbReference type="PANTHER" id="PTHR47369">
    <property type="entry name" value="BTB/POZ DOMAIN-CONTAINING PROTEIN"/>
    <property type="match status" value="1"/>
</dbReference>